<feature type="compositionally biased region" description="Polar residues" evidence="1">
    <location>
        <begin position="1"/>
        <end position="26"/>
    </location>
</feature>
<dbReference type="PROSITE" id="PS50280">
    <property type="entry name" value="SET"/>
    <property type="match status" value="1"/>
</dbReference>
<keyword evidence="4" id="KW-1185">Reference proteome</keyword>
<dbReference type="Proteomes" id="UP001321749">
    <property type="component" value="Unassembled WGS sequence"/>
</dbReference>
<proteinExistence type="predicted"/>
<feature type="domain" description="SET" evidence="2">
    <location>
        <begin position="188"/>
        <end position="442"/>
    </location>
</feature>
<dbReference type="EMBL" id="MU865004">
    <property type="protein sequence ID" value="KAK4460801.1"/>
    <property type="molecule type" value="Genomic_DNA"/>
</dbReference>
<name>A0AAV9HLL1_9PEZI</name>
<dbReference type="InterPro" id="IPR001214">
    <property type="entry name" value="SET_dom"/>
</dbReference>
<dbReference type="InterPro" id="IPR046341">
    <property type="entry name" value="SET_dom_sf"/>
</dbReference>
<evidence type="ECO:0000256" key="1">
    <source>
        <dbReference type="SAM" id="MobiDB-lite"/>
    </source>
</evidence>
<dbReference type="GO" id="GO:0005739">
    <property type="term" value="C:mitochondrion"/>
    <property type="evidence" value="ECO:0007669"/>
    <property type="project" value="InterPro"/>
</dbReference>
<reference evidence="3" key="2">
    <citation type="submission" date="2023-06" db="EMBL/GenBank/DDBJ databases">
        <authorList>
            <consortium name="Lawrence Berkeley National Laboratory"/>
            <person name="Mondo S.J."/>
            <person name="Hensen N."/>
            <person name="Bonometti L."/>
            <person name="Westerberg I."/>
            <person name="Brannstrom I.O."/>
            <person name="Guillou S."/>
            <person name="Cros-Aarteil S."/>
            <person name="Calhoun S."/>
            <person name="Haridas S."/>
            <person name="Kuo A."/>
            <person name="Pangilinan J."/>
            <person name="Riley R."/>
            <person name="Labutti K."/>
            <person name="Andreopoulos B."/>
            <person name="Lipzen A."/>
            <person name="Chen C."/>
            <person name="Yanf M."/>
            <person name="Daum C."/>
            <person name="Ng V."/>
            <person name="Clum A."/>
            <person name="Steindorff A."/>
            <person name="Ohm R."/>
            <person name="Martin F."/>
            <person name="Silar P."/>
            <person name="Natvig D."/>
            <person name="Lalanne C."/>
            <person name="Gautier V."/>
            <person name="Ament-Velasquez S.L."/>
            <person name="Kruys A."/>
            <person name="Hutchinson M.I."/>
            <person name="Powell A.J."/>
            <person name="Barry K."/>
            <person name="Miller A.N."/>
            <person name="Grigoriev I.V."/>
            <person name="Debuchy R."/>
            <person name="Gladieux P."/>
            <person name="Thoren M.H."/>
            <person name="Johannesson H."/>
        </authorList>
    </citation>
    <scope>NUCLEOTIDE SEQUENCE</scope>
    <source>
        <strain evidence="3">PSN324</strain>
    </source>
</reference>
<dbReference type="Pfam" id="PF00856">
    <property type="entry name" value="SET"/>
    <property type="match status" value="1"/>
</dbReference>
<organism evidence="3 4">
    <name type="scientific">Cladorrhinum samala</name>
    <dbReference type="NCBI Taxonomy" id="585594"/>
    <lineage>
        <taxon>Eukaryota</taxon>
        <taxon>Fungi</taxon>
        <taxon>Dikarya</taxon>
        <taxon>Ascomycota</taxon>
        <taxon>Pezizomycotina</taxon>
        <taxon>Sordariomycetes</taxon>
        <taxon>Sordariomycetidae</taxon>
        <taxon>Sordariales</taxon>
        <taxon>Podosporaceae</taxon>
        <taxon>Cladorrhinum</taxon>
    </lineage>
</organism>
<dbReference type="PANTHER" id="PTHR42100">
    <property type="entry name" value="OXIDOREDUCTASE 178 KDA SUBUNIT, PUTATIVE (AFU_ORTHOLOGUE AFUA_8G04320)-RELATED"/>
    <property type="match status" value="1"/>
</dbReference>
<dbReference type="Gene3D" id="2.170.270.10">
    <property type="entry name" value="SET domain"/>
    <property type="match status" value="1"/>
</dbReference>
<dbReference type="InterPro" id="IPR034444">
    <property type="entry name" value="Nuo17.8"/>
</dbReference>
<dbReference type="SMART" id="SM00317">
    <property type="entry name" value="SET"/>
    <property type="match status" value="1"/>
</dbReference>
<accession>A0AAV9HLL1</accession>
<dbReference type="SUPFAM" id="SSF82199">
    <property type="entry name" value="SET domain"/>
    <property type="match status" value="1"/>
</dbReference>
<comment type="caution">
    <text evidence="3">The sequence shown here is derived from an EMBL/GenBank/DDBJ whole genome shotgun (WGS) entry which is preliminary data.</text>
</comment>
<dbReference type="PANTHER" id="PTHR42100:SF1">
    <property type="entry name" value="OXIDOREDUCTASE 178 KDA SUBUNIT, PUTATIVE (AFU_ORTHOLOGUE AFUA_8G04320)-RELATED"/>
    <property type="match status" value="1"/>
</dbReference>
<reference evidence="3" key="1">
    <citation type="journal article" date="2023" name="Mol. Phylogenet. Evol.">
        <title>Genome-scale phylogeny and comparative genomics of the fungal order Sordariales.</title>
        <authorList>
            <person name="Hensen N."/>
            <person name="Bonometti L."/>
            <person name="Westerberg I."/>
            <person name="Brannstrom I.O."/>
            <person name="Guillou S."/>
            <person name="Cros-Aarteil S."/>
            <person name="Calhoun S."/>
            <person name="Haridas S."/>
            <person name="Kuo A."/>
            <person name="Mondo S."/>
            <person name="Pangilinan J."/>
            <person name="Riley R."/>
            <person name="LaButti K."/>
            <person name="Andreopoulos B."/>
            <person name="Lipzen A."/>
            <person name="Chen C."/>
            <person name="Yan M."/>
            <person name="Daum C."/>
            <person name="Ng V."/>
            <person name="Clum A."/>
            <person name="Steindorff A."/>
            <person name="Ohm R.A."/>
            <person name="Martin F."/>
            <person name="Silar P."/>
            <person name="Natvig D.O."/>
            <person name="Lalanne C."/>
            <person name="Gautier V."/>
            <person name="Ament-Velasquez S.L."/>
            <person name="Kruys A."/>
            <person name="Hutchinson M.I."/>
            <person name="Powell A.J."/>
            <person name="Barry K."/>
            <person name="Miller A.N."/>
            <person name="Grigoriev I.V."/>
            <person name="Debuchy R."/>
            <person name="Gladieux P."/>
            <person name="Hiltunen Thoren M."/>
            <person name="Johannesson H."/>
        </authorList>
    </citation>
    <scope>NUCLEOTIDE SEQUENCE</scope>
    <source>
        <strain evidence="3">PSN324</strain>
    </source>
</reference>
<dbReference type="AlphaFoldDB" id="A0AAV9HLL1"/>
<feature type="region of interest" description="Disordered" evidence="1">
    <location>
        <begin position="154"/>
        <end position="183"/>
    </location>
</feature>
<evidence type="ECO:0000313" key="4">
    <source>
        <dbReference type="Proteomes" id="UP001321749"/>
    </source>
</evidence>
<feature type="compositionally biased region" description="Low complexity" evidence="1">
    <location>
        <begin position="166"/>
        <end position="175"/>
    </location>
</feature>
<feature type="region of interest" description="Disordered" evidence="1">
    <location>
        <begin position="1"/>
        <end position="36"/>
    </location>
</feature>
<sequence>MSAFRQRSVQLARQARTTGARNTRSYGSSHGHDHHHAHNVEESLGTGFYVTFGVIPASYIVYSISRPGKNGEESTLHKWFRQIGDYGTQWETRNHIVTAAIEQAAHDRHLLNNASQKKTIELRYPEVFQTGSPFNVPAGHYANIDKVVEHYRQQHLTEEERKAKKLAAAASQQQAPPEVYHQPPQDLPAVRIGLVNEVIGLGLFAARDFAKDEYVLQEAPVITVTFNRLRHLNAKHEMNQFAAVVSAHELDHSVRVAFPGVYSDLGRMPFTYDYVVANDLFSRLGRNLVPGHGQLAGADIEKDRYEAWIGQFARDAPFDIPKTARFREVAAEFIRQYAFIEGSEVAVYALGRGSNLPLANTTKDVSANVYLLASLINHCCTPPVDKTTGKSPTEDDNGRPIGPNCAFRVGRQGLARFVLPQHIVVQANRDIKEGEQLTWSYGKDRSQLGFSCLCDTCTTAASGRCHVL</sequence>
<gene>
    <name evidence="3" type="ORF">QBC42DRAFT_306847</name>
</gene>
<evidence type="ECO:0000313" key="3">
    <source>
        <dbReference type="EMBL" id="KAK4460801.1"/>
    </source>
</evidence>
<evidence type="ECO:0000259" key="2">
    <source>
        <dbReference type="PROSITE" id="PS50280"/>
    </source>
</evidence>
<protein>
    <recommendedName>
        <fullName evidence="2">SET domain-containing protein</fullName>
    </recommendedName>
</protein>